<evidence type="ECO:0000259" key="7">
    <source>
        <dbReference type="PROSITE" id="PS51194"/>
    </source>
</evidence>
<feature type="domain" description="Helicase C-terminal" evidence="7">
    <location>
        <begin position="443"/>
        <end position="592"/>
    </location>
</feature>
<feature type="region of interest" description="Disordered" evidence="5">
    <location>
        <begin position="1"/>
        <end position="41"/>
    </location>
</feature>
<dbReference type="GO" id="GO:0003724">
    <property type="term" value="F:RNA helicase activity"/>
    <property type="evidence" value="ECO:0007669"/>
    <property type="project" value="TreeGrafter"/>
</dbReference>
<dbReference type="InterPro" id="IPR001650">
    <property type="entry name" value="Helicase_C-like"/>
</dbReference>
<evidence type="ECO:0000313" key="10">
    <source>
        <dbReference type="WBParaSite" id="EVEC_0000251201-mRNA-1"/>
    </source>
</evidence>
<dbReference type="InterPro" id="IPR050079">
    <property type="entry name" value="DEAD_box_RNA_helicase"/>
</dbReference>
<evidence type="ECO:0000256" key="4">
    <source>
        <dbReference type="ARBA" id="ARBA00022840"/>
    </source>
</evidence>
<keyword evidence="2" id="KW-0378">Hydrolase</keyword>
<evidence type="ECO:0000313" key="9">
    <source>
        <dbReference type="Proteomes" id="UP000274131"/>
    </source>
</evidence>
<dbReference type="InterPro" id="IPR011545">
    <property type="entry name" value="DEAD/DEAH_box_helicase_dom"/>
</dbReference>
<dbReference type="EMBL" id="UXUI01007340">
    <property type="protein sequence ID" value="VDD87077.1"/>
    <property type="molecule type" value="Genomic_DNA"/>
</dbReference>
<dbReference type="WBParaSite" id="EVEC_0000251201-mRNA-1">
    <property type="protein sequence ID" value="EVEC_0000251201-mRNA-1"/>
    <property type="gene ID" value="EVEC_0000251201"/>
</dbReference>
<organism evidence="10">
    <name type="scientific">Enterobius vermicularis</name>
    <name type="common">Human pinworm</name>
    <dbReference type="NCBI Taxonomy" id="51028"/>
    <lineage>
        <taxon>Eukaryota</taxon>
        <taxon>Metazoa</taxon>
        <taxon>Ecdysozoa</taxon>
        <taxon>Nematoda</taxon>
        <taxon>Chromadorea</taxon>
        <taxon>Rhabditida</taxon>
        <taxon>Spirurina</taxon>
        <taxon>Oxyuridomorpha</taxon>
        <taxon>Oxyuroidea</taxon>
        <taxon>Oxyuridae</taxon>
        <taxon>Enterobius</taxon>
    </lineage>
</organism>
<dbReference type="SMART" id="SM00490">
    <property type="entry name" value="HELICc"/>
    <property type="match status" value="1"/>
</dbReference>
<dbReference type="SMART" id="SM00487">
    <property type="entry name" value="DEXDc"/>
    <property type="match status" value="1"/>
</dbReference>
<dbReference type="AlphaFoldDB" id="A0A0N4UY69"/>
<dbReference type="GO" id="GO:0005829">
    <property type="term" value="C:cytosol"/>
    <property type="evidence" value="ECO:0007669"/>
    <property type="project" value="TreeGrafter"/>
</dbReference>
<evidence type="ECO:0000256" key="3">
    <source>
        <dbReference type="ARBA" id="ARBA00022806"/>
    </source>
</evidence>
<evidence type="ECO:0000313" key="8">
    <source>
        <dbReference type="EMBL" id="VDD87077.1"/>
    </source>
</evidence>
<dbReference type="PROSITE" id="PS51192">
    <property type="entry name" value="HELICASE_ATP_BIND_1"/>
    <property type="match status" value="1"/>
</dbReference>
<dbReference type="Gene3D" id="3.40.50.300">
    <property type="entry name" value="P-loop containing nucleotide triphosphate hydrolases"/>
    <property type="match status" value="2"/>
</dbReference>
<keyword evidence="1" id="KW-0547">Nucleotide-binding</keyword>
<reference evidence="10" key="1">
    <citation type="submission" date="2017-02" db="UniProtKB">
        <authorList>
            <consortium name="WormBaseParasite"/>
        </authorList>
    </citation>
    <scope>IDENTIFICATION</scope>
</reference>
<evidence type="ECO:0000256" key="1">
    <source>
        <dbReference type="ARBA" id="ARBA00022741"/>
    </source>
</evidence>
<dbReference type="GO" id="GO:0005524">
    <property type="term" value="F:ATP binding"/>
    <property type="evidence" value="ECO:0007669"/>
    <property type="project" value="UniProtKB-KW"/>
</dbReference>
<accession>A0A0N4UY69</accession>
<evidence type="ECO:0000256" key="2">
    <source>
        <dbReference type="ARBA" id="ARBA00022801"/>
    </source>
</evidence>
<proteinExistence type="predicted"/>
<keyword evidence="9" id="KW-1185">Reference proteome</keyword>
<reference evidence="8 9" key="2">
    <citation type="submission" date="2018-10" db="EMBL/GenBank/DDBJ databases">
        <authorList>
            <consortium name="Pathogen Informatics"/>
        </authorList>
    </citation>
    <scope>NUCLEOTIDE SEQUENCE [LARGE SCALE GENOMIC DNA]</scope>
</reference>
<dbReference type="InterPro" id="IPR014001">
    <property type="entry name" value="Helicase_ATP-bd"/>
</dbReference>
<keyword evidence="4" id="KW-0067">ATP-binding</keyword>
<dbReference type="Pfam" id="PF00270">
    <property type="entry name" value="DEAD"/>
    <property type="match status" value="1"/>
</dbReference>
<dbReference type="STRING" id="51028.A0A0N4UY69"/>
<sequence>MATASVPSKAELGPARRSTAQKKDRRRSSDTFGLLGSLGRGVPLFRGKSGLDQDFSAPDVNSGLKHGYEKKTEGLRKFELREQKTVPIISEPLSLSHAKKKKKERQQKALEEFNRLYGVDYENAKLVISCARSEFNHYEGMRYPAGEIPLVSQYWSKSKYVNDWFTIKPLKAIICYRLCYGFRNSLCFLHSTSFDLGSDWIWEQFFEKLDSKVIENAIKDGYLKPTAIQVRTCLAFASAKHLFVAAETGSGKTAAYAIPLLSQLLRDLNDGFNSKALVLVPTLELMDQTILTFEKLCEGTVVKVYKRNKTDGFSGATLNSVPTRKWDVLVCTPGLSCKVLSQFDTSSVKTVVVDEADMLLDDSFVSILSDIFSLVKLRNSETNRDTPGGARIIFCSASCPETLQDIVDSVVDRESLHYVRSPRIHTLLSHVKQKFIRVREMEKMEKLAEILERPGTKGQSLVFCKDKLTRNYVSRTLTSRGFQNTILGEHNRKEVFLQLAESTYGVIVATDLASRGLDFPYLSHVINYDFPLQMTDYIHRVGRVGRVSSKYSGRVTSFVRSSPEVTLVNAIELAARYDKPISGLEADHNSVVEERSG</sequence>
<gene>
    <name evidence="8" type="ORF">EVEC_LOCUS2220</name>
</gene>
<dbReference type="SUPFAM" id="SSF52540">
    <property type="entry name" value="P-loop containing nucleoside triphosphate hydrolases"/>
    <property type="match status" value="1"/>
</dbReference>
<evidence type="ECO:0000256" key="5">
    <source>
        <dbReference type="SAM" id="MobiDB-lite"/>
    </source>
</evidence>
<dbReference type="PROSITE" id="PS51194">
    <property type="entry name" value="HELICASE_CTER"/>
    <property type="match status" value="1"/>
</dbReference>
<protein>
    <submittedName>
        <fullName evidence="10">RNA helicase</fullName>
    </submittedName>
</protein>
<evidence type="ECO:0000259" key="6">
    <source>
        <dbReference type="PROSITE" id="PS51192"/>
    </source>
</evidence>
<dbReference type="CDD" id="cd18787">
    <property type="entry name" value="SF2_C_DEAD"/>
    <property type="match status" value="1"/>
</dbReference>
<dbReference type="InterPro" id="IPR027417">
    <property type="entry name" value="P-loop_NTPase"/>
</dbReference>
<dbReference type="PANTHER" id="PTHR47959">
    <property type="entry name" value="ATP-DEPENDENT RNA HELICASE RHLE-RELATED"/>
    <property type="match status" value="1"/>
</dbReference>
<dbReference type="GO" id="GO:0016787">
    <property type="term" value="F:hydrolase activity"/>
    <property type="evidence" value="ECO:0007669"/>
    <property type="project" value="UniProtKB-KW"/>
</dbReference>
<dbReference type="Proteomes" id="UP000274131">
    <property type="component" value="Unassembled WGS sequence"/>
</dbReference>
<name>A0A0N4UY69_ENTVE</name>
<dbReference type="OrthoDB" id="10256233at2759"/>
<dbReference type="PANTHER" id="PTHR47959:SF13">
    <property type="entry name" value="ATP-DEPENDENT RNA HELICASE RHLE"/>
    <property type="match status" value="1"/>
</dbReference>
<feature type="domain" description="Helicase ATP-binding" evidence="6">
    <location>
        <begin position="233"/>
        <end position="417"/>
    </location>
</feature>
<dbReference type="Pfam" id="PF00271">
    <property type="entry name" value="Helicase_C"/>
    <property type="match status" value="1"/>
</dbReference>
<keyword evidence="3" id="KW-0347">Helicase</keyword>
<dbReference type="GO" id="GO:0003676">
    <property type="term" value="F:nucleic acid binding"/>
    <property type="evidence" value="ECO:0007669"/>
    <property type="project" value="InterPro"/>
</dbReference>